<evidence type="ECO:0000256" key="2">
    <source>
        <dbReference type="ARBA" id="ARBA00023125"/>
    </source>
</evidence>
<dbReference type="GO" id="GO:0003700">
    <property type="term" value="F:DNA-binding transcription factor activity"/>
    <property type="evidence" value="ECO:0007669"/>
    <property type="project" value="InterPro"/>
</dbReference>
<evidence type="ECO:0000259" key="4">
    <source>
        <dbReference type="PROSITE" id="PS01124"/>
    </source>
</evidence>
<organism evidence="5 6">
    <name type="scientific">Shuttleworthella satelles DSM 14600</name>
    <dbReference type="NCBI Taxonomy" id="626523"/>
    <lineage>
        <taxon>Bacteria</taxon>
        <taxon>Bacillati</taxon>
        <taxon>Bacillota</taxon>
        <taxon>Clostridia</taxon>
        <taxon>Lachnospirales</taxon>
        <taxon>Lachnospiraceae</taxon>
        <taxon>Shuttleworthella</taxon>
    </lineage>
</organism>
<dbReference type="InterPro" id="IPR018062">
    <property type="entry name" value="HTH_AraC-typ_CS"/>
</dbReference>
<dbReference type="InterPro" id="IPR011051">
    <property type="entry name" value="RmlC_Cupin_sf"/>
</dbReference>
<evidence type="ECO:0000256" key="3">
    <source>
        <dbReference type="ARBA" id="ARBA00023163"/>
    </source>
</evidence>
<dbReference type="Gene3D" id="1.10.10.60">
    <property type="entry name" value="Homeodomain-like"/>
    <property type="match status" value="1"/>
</dbReference>
<dbReference type="Proteomes" id="UP000003494">
    <property type="component" value="Unassembled WGS sequence"/>
</dbReference>
<dbReference type="InterPro" id="IPR014710">
    <property type="entry name" value="RmlC-like_jellyroll"/>
</dbReference>
<dbReference type="STRING" id="626523.GCWU000342_01003"/>
<keyword evidence="2" id="KW-0238">DNA-binding</keyword>
<dbReference type="PROSITE" id="PS01124">
    <property type="entry name" value="HTH_ARAC_FAMILY_2"/>
    <property type="match status" value="1"/>
</dbReference>
<dbReference type="PANTHER" id="PTHR43280:SF34">
    <property type="entry name" value="ARAC-FAMILY TRANSCRIPTIONAL REGULATOR"/>
    <property type="match status" value="1"/>
</dbReference>
<dbReference type="RefSeq" id="WP_006906014.1">
    <property type="nucleotide sequence ID" value="NZ_GG665866.1"/>
</dbReference>
<gene>
    <name evidence="5" type="ORF">GCWU000342_01003</name>
</gene>
<dbReference type="SMART" id="SM00342">
    <property type="entry name" value="HTH_ARAC"/>
    <property type="match status" value="1"/>
</dbReference>
<evidence type="ECO:0000256" key="1">
    <source>
        <dbReference type="ARBA" id="ARBA00023015"/>
    </source>
</evidence>
<evidence type="ECO:0000313" key="5">
    <source>
        <dbReference type="EMBL" id="EEP28195.1"/>
    </source>
</evidence>
<dbReference type="InterPro" id="IPR020449">
    <property type="entry name" value="Tscrpt_reg_AraC-type_HTH"/>
</dbReference>
<keyword evidence="1" id="KW-0805">Transcription regulation</keyword>
<dbReference type="eggNOG" id="COG2207">
    <property type="taxonomic scope" value="Bacteria"/>
</dbReference>
<keyword evidence="6" id="KW-1185">Reference proteome</keyword>
<feature type="domain" description="HTH araC/xylS-type" evidence="4">
    <location>
        <begin position="219"/>
        <end position="316"/>
    </location>
</feature>
<dbReference type="SUPFAM" id="SSF46689">
    <property type="entry name" value="Homeodomain-like"/>
    <property type="match status" value="1"/>
</dbReference>
<dbReference type="PANTHER" id="PTHR43280">
    <property type="entry name" value="ARAC-FAMILY TRANSCRIPTIONAL REGULATOR"/>
    <property type="match status" value="1"/>
</dbReference>
<dbReference type="SUPFAM" id="SSF51182">
    <property type="entry name" value="RmlC-like cupins"/>
    <property type="match status" value="1"/>
</dbReference>
<dbReference type="PROSITE" id="PS00041">
    <property type="entry name" value="HTH_ARAC_FAMILY_1"/>
    <property type="match status" value="1"/>
</dbReference>
<reference evidence="5" key="1">
    <citation type="submission" date="2009-04" db="EMBL/GenBank/DDBJ databases">
        <authorList>
            <person name="Weinstock G."/>
            <person name="Sodergren E."/>
            <person name="Clifton S."/>
            <person name="Fulton L."/>
            <person name="Fulton B."/>
            <person name="Courtney L."/>
            <person name="Fronick C."/>
            <person name="Harrison M."/>
            <person name="Strong C."/>
            <person name="Farmer C."/>
            <person name="Delahaunty K."/>
            <person name="Markovic C."/>
            <person name="Hall O."/>
            <person name="Minx P."/>
            <person name="Tomlinson C."/>
            <person name="Mitreva M."/>
            <person name="Nelson J."/>
            <person name="Hou S."/>
            <person name="Wollam A."/>
            <person name="Pepin K.H."/>
            <person name="Johnson M."/>
            <person name="Bhonagiri V."/>
            <person name="Nash W.E."/>
            <person name="Warren W."/>
            <person name="Chinwalla A."/>
            <person name="Mardis E.R."/>
            <person name="Wilson R.K."/>
        </authorList>
    </citation>
    <scope>NUCLEOTIDE SEQUENCE [LARGE SCALE GENOMIC DNA]</scope>
    <source>
        <strain evidence="5">DSM 14600</strain>
    </source>
</reference>
<accession>C4GAQ2</accession>
<dbReference type="GO" id="GO:0043565">
    <property type="term" value="F:sequence-specific DNA binding"/>
    <property type="evidence" value="ECO:0007669"/>
    <property type="project" value="InterPro"/>
</dbReference>
<proteinExistence type="predicted"/>
<evidence type="ECO:0000313" key="6">
    <source>
        <dbReference type="Proteomes" id="UP000003494"/>
    </source>
</evidence>
<dbReference type="InterPro" id="IPR009057">
    <property type="entry name" value="Homeodomain-like_sf"/>
</dbReference>
<keyword evidence="3" id="KW-0804">Transcription</keyword>
<name>C4GAQ2_9FIRM</name>
<dbReference type="PRINTS" id="PR00032">
    <property type="entry name" value="HTHARAC"/>
</dbReference>
<dbReference type="Pfam" id="PF12833">
    <property type="entry name" value="HTH_18"/>
    <property type="match status" value="1"/>
</dbReference>
<sequence length="319" mass="36835">MNVKLLNELRRISPEEEGILAGNGPDADIYTSRRADTVDADKLLERGRLITVRPSTRFAYFPPHRHNYIEVVYMCQGFTHHVVDGDDILLREGEILFLSQKARQELFPAGEEDIAVNFIVLPQFFDEGLRMLGETESPLRAFLLDALQGRGETSYLHFQVADILPIQNLLENLIWSLWNHETNQRAINQISMGLLFLNLVNYSDRIALEASDRGANLQLAVLNYVEDHYVDGKLSDLAAILGYDLFWLSKEIRRLTGRNYTRLIQAKRLQQAAYLLTQTSMRVDEIGMKVGYENQSYFYRLFKKEYGETPRAYRLSHRA</sequence>
<comment type="caution">
    <text evidence="5">The sequence shown here is derived from an EMBL/GenBank/DDBJ whole genome shotgun (WGS) entry which is preliminary data.</text>
</comment>
<dbReference type="eggNOG" id="COG1917">
    <property type="taxonomic scope" value="Bacteria"/>
</dbReference>
<protein>
    <submittedName>
        <fullName evidence="5">Transcriptional regulator, AraC family</fullName>
    </submittedName>
</protein>
<dbReference type="InterPro" id="IPR018060">
    <property type="entry name" value="HTH_AraC"/>
</dbReference>
<dbReference type="Gene3D" id="2.60.120.10">
    <property type="entry name" value="Jelly Rolls"/>
    <property type="match status" value="1"/>
</dbReference>
<dbReference type="EMBL" id="ACIP02000002">
    <property type="protein sequence ID" value="EEP28195.1"/>
    <property type="molecule type" value="Genomic_DNA"/>
</dbReference>
<dbReference type="AlphaFoldDB" id="C4GAQ2"/>
<dbReference type="HOGENOM" id="CLU_000445_88_0_9"/>